<keyword evidence="4" id="KW-0808">Transferase</keyword>
<keyword evidence="9" id="KW-1185">Reference proteome</keyword>
<dbReference type="PANTHER" id="PTHR43304:SF1">
    <property type="entry name" value="PAC DOMAIN-CONTAINING PROTEIN"/>
    <property type="match status" value="1"/>
</dbReference>
<dbReference type="Pfam" id="PF09084">
    <property type="entry name" value="NMT1"/>
    <property type="match status" value="1"/>
</dbReference>
<dbReference type="InterPro" id="IPR035965">
    <property type="entry name" value="PAS-like_dom_sf"/>
</dbReference>
<dbReference type="InterPro" id="IPR052162">
    <property type="entry name" value="Sensor_kinase/Photoreceptor"/>
</dbReference>
<dbReference type="Proteomes" id="UP000466586">
    <property type="component" value="Unassembled WGS sequence"/>
</dbReference>
<dbReference type="PRINTS" id="PR00344">
    <property type="entry name" value="BCTRLSENSOR"/>
</dbReference>
<dbReference type="SMART" id="SM00387">
    <property type="entry name" value="HATPase_c"/>
    <property type="match status" value="1"/>
</dbReference>
<dbReference type="SUPFAM" id="SSF55785">
    <property type="entry name" value="PYP-like sensor domain (PAS domain)"/>
    <property type="match status" value="1"/>
</dbReference>
<dbReference type="RefSeq" id="WP_160844250.1">
    <property type="nucleotide sequence ID" value="NZ_WVHT01000003.1"/>
</dbReference>
<evidence type="ECO:0000256" key="6">
    <source>
        <dbReference type="SAM" id="Phobius"/>
    </source>
</evidence>
<evidence type="ECO:0000313" key="9">
    <source>
        <dbReference type="Proteomes" id="UP000466586"/>
    </source>
</evidence>
<dbReference type="SUPFAM" id="SSF55874">
    <property type="entry name" value="ATPase domain of HSP90 chaperone/DNA topoisomerase II/histidine kinase"/>
    <property type="match status" value="1"/>
</dbReference>
<organism evidence="8 9">
    <name type="scientific">Hufsiella arboris</name>
    <dbReference type="NCBI Taxonomy" id="2695275"/>
    <lineage>
        <taxon>Bacteria</taxon>
        <taxon>Pseudomonadati</taxon>
        <taxon>Bacteroidota</taxon>
        <taxon>Sphingobacteriia</taxon>
        <taxon>Sphingobacteriales</taxon>
        <taxon>Sphingobacteriaceae</taxon>
        <taxon>Hufsiella</taxon>
    </lineage>
</organism>
<comment type="caution">
    <text evidence="8">The sequence shown here is derived from an EMBL/GenBank/DDBJ whole genome shotgun (WGS) entry which is preliminary data.</text>
</comment>
<dbReference type="Gene3D" id="1.10.287.130">
    <property type="match status" value="1"/>
</dbReference>
<keyword evidence="6" id="KW-0472">Membrane</keyword>
<dbReference type="Gene3D" id="3.30.450.20">
    <property type="entry name" value="PAS domain"/>
    <property type="match status" value="1"/>
</dbReference>
<feature type="domain" description="Histidine kinase" evidence="7">
    <location>
        <begin position="515"/>
        <end position="727"/>
    </location>
</feature>
<dbReference type="PROSITE" id="PS50109">
    <property type="entry name" value="HIS_KIN"/>
    <property type="match status" value="1"/>
</dbReference>
<dbReference type="InterPro" id="IPR013655">
    <property type="entry name" value="PAS_fold_3"/>
</dbReference>
<comment type="catalytic activity">
    <reaction evidence="1">
        <text>ATP + protein L-histidine = ADP + protein N-phospho-L-histidine.</text>
        <dbReference type="EC" id="2.7.13.3"/>
    </reaction>
</comment>
<protein>
    <recommendedName>
        <fullName evidence="2">histidine kinase</fullName>
        <ecNumber evidence="2">2.7.13.3</ecNumber>
    </recommendedName>
</protein>
<sequence length="727" mass="82302">MNLRVIWLFFLLIFFSSVTVVSASLPVVLQLNNKHGFEFAGYYAALKKGFYKREDLQVTLIQERSGRSPIDEVISTRADFGITGSDILPARISGKPVIVLSVIFQHSPARFFALQSSGIKKMKDMAGKRVIISQADEALFLKAIFLQDSVSAKNVGISVSSWNNMSLNRGEGDAILSFDVDSKKLLAKGIGLNVIKPVNNKIDFYGDLIFTSESMLQNNPKVAEKFVKASLDGWQYALSHREEIIEYILTLPGIKQRGITAADLRKEADQVNQHILPNLVEIGHVNNSRWQEMLNTLVKLNLVNKNVRLDGFVYDSAYQREEIFKLLLYIIIAISAASIIAIVWNSQLRKQVKLRTDELIREIEQRYATEQSMELAVDAAGLAFWEWNLETSQIRYKGHIAKMGYGPDVKPRNLADWHKIIHPDDLERVNKAEEEIQRGLSSSGSITYRLLDVKEGWKWVLSVSKIASYNEQHLPLTITGIHVDVSSLKNRETELNELTKELLKKNAELETFAFITSHNFRAPVANLKSLVKLYDESDLDAETKESLFDNIRSSIDNLDETLNDLSEIISSKSNHNVQREILNIEKELSRVLRSIDSQLKESGAGIDWDLNAPSVYFSRQYFHSIFLNLLTNAFKYRLPNGELKILIRSFKDDGFTVISFSDNGRGIDLSKFGAKLFGLYQRFHHDTDGKGLGLYITKSQIESLDGKITIDSEVGKGTVFNLYFRNA</sequence>
<dbReference type="InterPro" id="IPR015168">
    <property type="entry name" value="SsuA/THI5"/>
</dbReference>
<accession>A0A7K1Y911</accession>
<dbReference type="InterPro" id="IPR005467">
    <property type="entry name" value="His_kinase_dom"/>
</dbReference>
<keyword evidence="6" id="KW-1133">Transmembrane helix</keyword>
<dbReference type="InterPro" id="IPR036890">
    <property type="entry name" value="HATPase_C_sf"/>
</dbReference>
<evidence type="ECO:0000256" key="4">
    <source>
        <dbReference type="ARBA" id="ARBA00022679"/>
    </source>
</evidence>
<reference evidence="8 9" key="1">
    <citation type="submission" date="2019-11" db="EMBL/GenBank/DDBJ databases">
        <title>Pedobacter sp. HMF7647 Genome sequencing and assembly.</title>
        <authorList>
            <person name="Kang H."/>
            <person name="Kim H."/>
            <person name="Joh K."/>
        </authorList>
    </citation>
    <scope>NUCLEOTIDE SEQUENCE [LARGE SCALE GENOMIC DNA]</scope>
    <source>
        <strain evidence="8 9">HMF7647</strain>
    </source>
</reference>
<keyword evidence="5" id="KW-0418">Kinase</keyword>
<dbReference type="SUPFAM" id="SSF53850">
    <property type="entry name" value="Periplasmic binding protein-like II"/>
    <property type="match status" value="1"/>
</dbReference>
<keyword evidence="3" id="KW-0597">Phosphoprotein</keyword>
<evidence type="ECO:0000256" key="2">
    <source>
        <dbReference type="ARBA" id="ARBA00012438"/>
    </source>
</evidence>
<dbReference type="EMBL" id="WVHT01000003">
    <property type="protein sequence ID" value="MXV51082.1"/>
    <property type="molecule type" value="Genomic_DNA"/>
</dbReference>
<dbReference type="InterPro" id="IPR003594">
    <property type="entry name" value="HATPase_dom"/>
</dbReference>
<dbReference type="Gene3D" id="3.40.190.10">
    <property type="entry name" value="Periplasmic binding protein-like II"/>
    <property type="match status" value="2"/>
</dbReference>
<dbReference type="Pfam" id="PF08447">
    <property type="entry name" value="PAS_3"/>
    <property type="match status" value="1"/>
</dbReference>
<dbReference type="EC" id="2.7.13.3" evidence="2"/>
<dbReference type="InterPro" id="IPR036097">
    <property type="entry name" value="HisK_dim/P_sf"/>
</dbReference>
<dbReference type="GO" id="GO:0000155">
    <property type="term" value="F:phosphorelay sensor kinase activity"/>
    <property type="evidence" value="ECO:0007669"/>
    <property type="project" value="InterPro"/>
</dbReference>
<evidence type="ECO:0000313" key="8">
    <source>
        <dbReference type="EMBL" id="MXV51082.1"/>
    </source>
</evidence>
<evidence type="ECO:0000256" key="1">
    <source>
        <dbReference type="ARBA" id="ARBA00000085"/>
    </source>
</evidence>
<dbReference type="InterPro" id="IPR004358">
    <property type="entry name" value="Sig_transdc_His_kin-like_C"/>
</dbReference>
<dbReference type="Pfam" id="PF02518">
    <property type="entry name" value="HATPase_c"/>
    <property type="match status" value="1"/>
</dbReference>
<dbReference type="SUPFAM" id="SSF47384">
    <property type="entry name" value="Homodimeric domain of signal transducing histidine kinase"/>
    <property type="match status" value="1"/>
</dbReference>
<dbReference type="AlphaFoldDB" id="A0A7K1Y911"/>
<feature type="transmembrane region" description="Helical" evidence="6">
    <location>
        <begin position="326"/>
        <end position="345"/>
    </location>
</feature>
<dbReference type="Gene3D" id="3.30.565.10">
    <property type="entry name" value="Histidine kinase-like ATPase, C-terminal domain"/>
    <property type="match status" value="1"/>
</dbReference>
<dbReference type="PANTHER" id="PTHR43304">
    <property type="entry name" value="PHYTOCHROME-LIKE PROTEIN CPH1"/>
    <property type="match status" value="1"/>
</dbReference>
<name>A0A7K1Y911_9SPHI</name>
<evidence type="ECO:0000259" key="7">
    <source>
        <dbReference type="PROSITE" id="PS50109"/>
    </source>
</evidence>
<gene>
    <name evidence="8" type="ORF">GS399_08880</name>
</gene>
<proteinExistence type="predicted"/>
<keyword evidence="6" id="KW-0812">Transmembrane</keyword>
<evidence type="ECO:0000256" key="3">
    <source>
        <dbReference type="ARBA" id="ARBA00022553"/>
    </source>
</evidence>
<evidence type="ECO:0000256" key="5">
    <source>
        <dbReference type="ARBA" id="ARBA00022777"/>
    </source>
</evidence>